<evidence type="ECO:0000313" key="2">
    <source>
        <dbReference type="Proteomes" id="UP001210865"/>
    </source>
</evidence>
<dbReference type="RefSeq" id="WP_270076945.1">
    <property type="nucleotide sequence ID" value="NZ_CP115174.1"/>
</dbReference>
<evidence type="ECO:0000313" key="1">
    <source>
        <dbReference type="EMBL" id="WBO22297.1"/>
    </source>
</evidence>
<keyword evidence="2" id="KW-1185">Reference proteome</keyword>
<gene>
    <name evidence="1" type="ORF">PBT88_19475</name>
</gene>
<organism evidence="1 2">
    <name type="scientific">Sphingomonas abietis</name>
    <dbReference type="NCBI Taxonomy" id="3012344"/>
    <lineage>
        <taxon>Bacteria</taxon>
        <taxon>Pseudomonadati</taxon>
        <taxon>Pseudomonadota</taxon>
        <taxon>Alphaproteobacteria</taxon>
        <taxon>Sphingomonadales</taxon>
        <taxon>Sphingomonadaceae</taxon>
        <taxon>Sphingomonas</taxon>
    </lineage>
</organism>
<name>A0ABY7NNY8_9SPHN</name>
<proteinExistence type="predicted"/>
<protein>
    <submittedName>
        <fullName evidence="1">Uncharacterized protein</fullName>
    </submittedName>
</protein>
<sequence length="168" mass="18766">MNRFVSTRDHSADFAVSEIVRVGPGKKYANSNGYYHVAPLRDGREIVLDSHYANEVTDAVVAIIPALPGYSTIETGNYHDSCEPYTIREPVIVWQVRASGEMRPVTMRGPNNGNFEAVAIEQPSGEIWCPREDAIYRNFDDFREAELEWKAAKEAARAIGRTNTTGES</sequence>
<dbReference type="Proteomes" id="UP001210865">
    <property type="component" value="Chromosome"/>
</dbReference>
<dbReference type="EMBL" id="CP115174">
    <property type="protein sequence ID" value="WBO22297.1"/>
    <property type="molecule type" value="Genomic_DNA"/>
</dbReference>
<reference evidence="1 2" key="1">
    <citation type="submission" date="2022-12" db="EMBL/GenBank/DDBJ databases">
        <title>Sphingomonas abieness sp. nov., an endophytic bacterium isolated from Abies koreana.</title>
        <authorList>
            <person name="Jiang L."/>
            <person name="Lee J."/>
        </authorList>
    </citation>
    <scope>NUCLEOTIDE SEQUENCE [LARGE SCALE GENOMIC DNA]</scope>
    <source>
        <strain evidence="2">PAMB 00755</strain>
    </source>
</reference>
<accession>A0ABY7NNY8</accession>